<evidence type="ECO:0000313" key="2">
    <source>
        <dbReference type="Proteomes" id="UP000309340"/>
    </source>
</evidence>
<proteinExistence type="predicted"/>
<dbReference type="EMBL" id="NAJQ01000520">
    <property type="protein sequence ID" value="TKA68266.1"/>
    <property type="molecule type" value="Genomic_DNA"/>
</dbReference>
<reference evidence="1 2" key="1">
    <citation type="submission" date="2017-03" db="EMBL/GenBank/DDBJ databases">
        <title>Genomes of endolithic fungi from Antarctica.</title>
        <authorList>
            <person name="Coleine C."/>
            <person name="Masonjones S."/>
            <person name="Stajich J.E."/>
        </authorList>
    </citation>
    <scope>NUCLEOTIDE SEQUENCE [LARGE SCALE GENOMIC DNA]</scope>
    <source>
        <strain evidence="1 2">CCFEE 5184</strain>
    </source>
</reference>
<dbReference type="Proteomes" id="UP000309340">
    <property type="component" value="Unassembled WGS sequence"/>
</dbReference>
<organism evidence="1 2">
    <name type="scientific">Friedmanniomyces simplex</name>
    <dbReference type="NCBI Taxonomy" id="329884"/>
    <lineage>
        <taxon>Eukaryota</taxon>
        <taxon>Fungi</taxon>
        <taxon>Dikarya</taxon>
        <taxon>Ascomycota</taxon>
        <taxon>Pezizomycotina</taxon>
        <taxon>Dothideomycetes</taxon>
        <taxon>Dothideomycetidae</taxon>
        <taxon>Mycosphaerellales</taxon>
        <taxon>Teratosphaeriaceae</taxon>
        <taxon>Friedmanniomyces</taxon>
    </lineage>
</organism>
<comment type="caution">
    <text evidence="1">The sequence shown here is derived from an EMBL/GenBank/DDBJ whole genome shotgun (WGS) entry which is preliminary data.</text>
</comment>
<accession>A0A4U0WZE1</accession>
<evidence type="ECO:0000313" key="1">
    <source>
        <dbReference type="EMBL" id="TKA68266.1"/>
    </source>
</evidence>
<dbReference type="AlphaFoldDB" id="A0A4U0WZE1"/>
<name>A0A4U0WZE1_9PEZI</name>
<protein>
    <submittedName>
        <fullName evidence="1">Uncharacterized protein</fullName>
    </submittedName>
</protein>
<sequence>MAPTPEAERPTSFFGLPLELRQQIYQEILPDDGALTVHLSQQGWARDCITRIREVGYKDWAREQQEWTLHAVCQAHPRLKTELCELASMKKDGRRFVFSPTSPPPPDNIRYDKLSRMDILLDGYDLDNVDDSVTRLAMILRAFVVMLQRFKSLPLVCIQFRDAYDELRGQRLWCHTPPYDWQTPYNQGDTLAALRGSKTPLVTYLLLTLLDLPVCRGAYVRELEGTLHLDKMESIEGLPGLHDYEFMMTAFEAVERWLGGDRTTSITLLLTQYHRQWTVEG</sequence>
<gene>
    <name evidence="1" type="ORF">B0A55_08524</name>
</gene>
<dbReference type="OrthoDB" id="3968884at2759"/>
<keyword evidence="2" id="KW-1185">Reference proteome</keyword>